<dbReference type="PANTHER" id="PTHR30185:SF18">
    <property type="entry name" value="TRANSCRIPTIONAL REGULATOR MTLR"/>
    <property type="match status" value="1"/>
</dbReference>
<dbReference type="Pfam" id="PF00874">
    <property type="entry name" value="PRD"/>
    <property type="match status" value="1"/>
</dbReference>
<dbReference type="Gene3D" id="1.10.10.10">
    <property type="entry name" value="Winged helix-like DNA-binding domain superfamily/Winged helix DNA-binding domain"/>
    <property type="match status" value="1"/>
</dbReference>
<dbReference type="Proteomes" id="UP000785625">
    <property type="component" value="Unassembled WGS sequence"/>
</dbReference>
<evidence type="ECO:0000256" key="4">
    <source>
        <dbReference type="ARBA" id="ARBA00023163"/>
    </source>
</evidence>
<feature type="domain" description="PTS EIIB type-2" evidence="5">
    <location>
        <begin position="406"/>
        <end position="498"/>
    </location>
</feature>
<protein>
    <submittedName>
        <fullName evidence="7">PRD domain-containing protein</fullName>
    </submittedName>
</protein>
<evidence type="ECO:0000256" key="3">
    <source>
        <dbReference type="ARBA" id="ARBA00023015"/>
    </source>
</evidence>
<proteinExistence type="predicted"/>
<dbReference type="EMBL" id="JACJKU010000004">
    <property type="protein sequence ID" value="MBM6940034.1"/>
    <property type="molecule type" value="Genomic_DNA"/>
</dbReference>
<keyword evidence="2" id="KW-0677">Repeat</keyword>
<dbReference type="PROSITE" id="PS51099">
    <property type="entry name" value="PTS_EIIB_TYPE_2"/>
    <property type="match status" value="1"/>
</dbReference>
<dbReference type="PANTHER" id="PTHR30185">
    <property type="entry name" value="CRYPTIC BETA-GLUCOSIDE BGL OPERON ANTITERMINATOR"/>
    <property type="match status" value="1"/>
</dbReference>
<dbReference type="Gene3D" id="1.10.1790.10">
    <property type="entry name" value="PRD domain"/>
    <property type="match status" value="2"/>
</dbReference>
<dbReference type="SUPFAM" id="SSF52794">
    <property type="entry name" value="PTS system IIB component-like"/>
    <property type="match status" value="1"/>
</dbReference>
<dbReference type="Pfam" id="PF08279">
    <property type="entry name" value="HTH_11"/>
    <property type="match status" value="1"/>
</dbReference>
<evidence type="ECO:0000313" key="7">
    <source>
        <dbReference type="EMBL" id="MBM6940034.1"/>
    </source>
</evidence>
<keyword evidence="1" id="KW-0808">Transferase</keyword>
<gene>
    <name evidence="7" type="ORF">H5975_00785</name>
</gene>
<keyword evidence="8" id="KW-1185">Reference proteome</keyword>
<sequence>MMTKSSDKIINTLAKYDRFVTSQELAQIIGVSTKTIYRSVNEINQEYGSPIIKSERGKGYVLDYGKYLKLSGQTHEEANLMVKSPLERRNEVLTTLLFNAPLAVNINDIYEKYYVSAELIRQDLVAISKILNKNKLTLKRNGNYVAVKGKEQLIRRAINNALVQSKAMNTESINDFASEFEDLSNYDNQFLTTQIAWIQKSLNTTIPYPYNVNIFSHLYVLIKRFRNGKVVSDNNQIVRDEKYRQLREDNAKFWKISNDVIQNTADYIHRNIPEIESYYLLEYLISMRYNHDFEMDDSISSEASRLADYYINGFGLNSNDPKVKALKSDLISHIRPMYNRLNNQIVIANKLLDDIKSEYYELFSHLKKLSAEAYNNKLLPWNISDDEIGFLTLYFAKYFEETSLRKKVLVMCASGVGTSKLLYAKIHRNFPDLDLVGMTSKNDYERHYGMYANVDLIVSTIPVVPKNNEQVILSSAMFNTQDKNRLSRYLNENNINEVK</sequence>
<feature type="domain" description="PRD" evidence="6">
    <location>
        <begin position="294"/>
        <end position="405"/>
    </location>
</feature>
<keyword evidence="4" id="KW-0804">Transcription</keyword>
<evidence type="ECO:0000259" key="5">
    <source>
        <dbReference type="PROSITE" id="PS51099"/>
    </source>
</evidence>
<comment type="caution">
    <text evidence="7">The sequence shown here is derived from an EMBL/GenBank/DDBJ whole genome shotgun (WGS) entry which is preliminary data.</text>
</comment>
<dbReference type="InterPro" id="IPR013196">
    <property type="entry name" value="HTH_11"/>
</dbReference>
<feature type="domain" description="PRD" evidence="6">
    <location>
        <begin position="182"/>
        <end position="293"/>
    </location>
</feature>
<evidence type="ECO:0000256" key="2">
    <source>
        <dbReference type="ARBA" id="ARBA00022737"/>
    </source>
</evidence>
<dbReference type="PROSITE" id="PS51372">
    <property type="entry name" value="PRD_2"/>
    <property type="match status" value="2"/>
</dbReference>
<evidence type="ECO:0000256" key="1">
    <source>
        <dbReference type="ARBA" id="ARBA00022679"/>
    </source>
</evidence>
<keyword evidence="3" id="KW-0805">Transcription regulation</keyword>
<dbReference type="InterPro" id="IPR036388">
    <property type="entry name" value="WH-like_DNA-bd_sf"/>
</dbReference>
<dbReference type="CDD" id="cd05568">
    <property type="entry name" value="PTS_IIB_bgl_like"/>
    <property type="match status" value="1"/>
</dbReference>
<name>A0ABS2GXN9_9LACO</name>
<dbReference type="InterPro" id="IPR050661">
    <property type="entry name" value="BglG_antiterminators"/>
</dbReference>
<evidence type="ECO:0000259" key="6">
    <source>
        <dbReference type="PROSITE" id="PS51372"/>
    </source>
</evidence>
<accession>A0ABS2GXN9</accession>
<dbReference type="InterPro" id="IPR036095">
    <property type="entry name" value="PTS_EIIB-like_sf"/>
</dbReference>
<dbReference type="InterPro" id="IPR013011">
    <property type="entry name" value="PTS_EIIB_2"/>
</dbReference>
<dbReference type="SUPFAM" id="SSF63520">
    <property type="entry name" value="PTS-regulatory domain, PRD"/>
    <property type="match status" value="2"/>
</dbReference>
<dbReference type="RefSeq" id="WP_204784480.1">
    <property type="nucleotide sequence ID" value="NZ_JACJKU010000004.1"/>
</dbReference>
<reference evidence="7 8" key="1">
    <citation type="journal article" date="2021" name="Sci. Rep.">
        <title>The distribution of antibiotic resistance genes in chicken gut microbiota commensals.</title>
        <authorList>
            <person name="Juricova H."/>
            <person name="Matiasovicova J."/>
            <person name="Kubasova T."/>
            <person name="Cejkova D."/>
            <person name="Rychlik I."/>
        </authorList>
    </citation>
    <scope>NUCLEOTIDE SEQUENCE [LARGE SCALE GENOMIC DNA]</scope>
    <source>
        <strain evidence="7 8">An574</strain>
    </source>
</reference>
<evidence type="ECO:0000313" key="8">
    <source>
        <dbReference type="Proteomes" id="UP000785625"/>
    </source>
</evidence>
<dbReference type="InterPro" id="IPR011608">
    <property type="entry name" value="PRD"/>
</dbReference>
<organism evidence="7 8">
    <name type="scientific">Limosilactobacillus coleohominis</name>
    <dbReference type="NCBI Taxonomy" id="181675"/>
    <lineage>
        <taxon>Bacteria</taxon>
        <taxon>Bacillati</taxon>
        <taxon>Bacillota</taxon>
        <taxon>Bacilli</taxon>
        <taxon>Lactobacillales</taxon>
        <taxon>Lactobacillaceae</taxon>
        <taxon>Limosilactobacillus</taxon>
    </lineage>
</organism>
<dbReference type="Gene3D" id="3.40.50.2300">
    <property type="match status" value="1"/>
</dbReference>
<dbReference type="InterPro" id="IPR036634">
    <property type="entry name" value="PRD_sf"/>
</dbReference>